<dbReference type="PANTHER" id="PTHR11481:SF60">
    <property type="entry name" value="IG-LIKE DOMAIN-CONTAINING PROTEIN"/>
    <property type="match status" value="1"/>
</dbReference>
<dbReference type="InterPro" id="IPR007110">
    <property type="entry name" value="Ig-like_dom"/>
</dbReference>
<comment type="caution">
    <text evidence="5">The sequence shown here is derived from an EMBL/GenBank/DDBJ whole genome shotgun (WGS) entry which is preliminary data.</text>
</comment>
<dbReference type="InterPro" id="IPR050488">
    <property type="entry name" value="Ig_Fc_receptor"/>
</dbReference>
<evidence type="ECO:0000313" key="5">
    <source>
        <dbReference type="EMBL" id="KAL2076409.1"/>
    </source>
</evidence>
<keyword evidence="2" id="KW-1015">Disulfide bond</keyword>
<gene>
    <name evidence="5" type="ORF">ACEWY4_027995</name>
</gene>
<dbReference type="Proteomes" id="UP001591681">
    <property type="component" value="Unassembled WGS sequence"/>
</dbReference>
<proteinExistence type="predicted"/>
<keyword evidence="6" id="KW-1185">Reference proteome</keyword>
<organism evidence="5 6">
    <name type="scientific">Coilia grayii</name>
    <name type="common">Gray's grenadier anchovy</name>
    <dbReference type="NCBI Taxonomy" id="363190"/>
    <lineage>
        <taxon>Eukaryota</taxon>
        <taxon>Metazoa</taxon>
        <taxon>Chordata</taxon>
        <taxon>Craniata</taxon>
        <taxon>Vertebrata</taxon>
        <taxon>Euteleostomi</taxon>
        <taxon>Actinopterygii</taxon>
        <taxon>Neopterygii</taxon>
        <taxon>Teleostei</taxon>
        <taxon>Clupei</taxon>
        <taxon>Clupeiformes</taxon>
        <taxon>Clupeoidei</taxon>
        <taxon>Engraulidae</taxon>
        <taxon>Coilinae</taxon>
        <taxon>Coilia</taxon>
    </lineage>
</organism>
<feature type="domain" description="Ig-like" evidence="4">
    <location>
        <begin position="23"/>
        <end position="105"/>
    </location>
</feature>
<dbReference type="PROSITE" id="PS50835">
    <property type="entry name" value="IG_LIKE"/>
    <property type="match status" value="1"/>
</dbReference>
<dbReference type="PANTHER" id="PTHR11481">
    <property type="entry name" value="IMMUNOGLOBULIN FC RECEPTOR"/>
    <property type="match status" value="1"/>
</dbReference>
<evidence type="ECO:0000256" key="3">
    <source>
        <dbReference type="SAM" id="MobiDB-lite"/>
    </source>
</evidence>
<reference evidence="5 6" key="1">
    <citation type="submission" date="2024-09" db="EMBL/GenBank/DDBJ databases">
        <title>A chromosome-level genome assembly of Gray's grenadier anchovy, Coilia grayii.</title>
        <authorList>
            <person name="Fu Z."/>
        </authorList>
    </citation>
    <scope>NUCLEOTIDE SEQUENCE [LARGE SCALE GENOMIC DNA]</scope>
    <source>
        <strain evidence="5">G4</strain>
        <tissue evidence="5">Muscle</tissue>
    </source>
</reference>
<dbReference type="Pfam" id="PF13895">
    <property type="entry name" value="Ig_2"/>
    <property type="match status" value="1"/>
</dbReference>
<dbReference type="Gene3D" id="2.60.40.10">
    <property type="entry name" value="Immunoglobulins"/>
    <property type="match status" value="1"/>
</dbReference>
<accession>A0ABD1IN19</accession>
<protein>
    <recommendedName>
        <fullName evidence="4">Ig-like domain-containing protein</fullName>
    </recommendedName>
</protein>
<feature type="region of interest" description="Disordered" evidence="3">
    <location>
        <begin position="183"/>
        <end position="202"/>
    </location>
</feature>
<evidence type="ECO:0000256" key="1">
    <source>
        <dbReference type="ARBA" id="ARBA00022729"/>
    </source>
</evidence>
<dbReference type="AlphaFoldDB" id="A0ABD1IN19"/>
<evidence type="ECO:0000259" key="4">
    <source>
        <dbReference type="PROSITE" id="PS50835"/>
    </source>
</evidence>
<evidence type="ECO:0000313" key="6">
    <source>
        <dbReference type="Proteomes" id="UP001591681"/>
    </source>
</evidence>
<dbReference type="InterPro" id="IPR036179">
    <property type="entry name" value="Ig-like_dom_sf"/>
</dbReference>
<name>A0ABD1IN19_9TELE</name>
<dbReference type="SUPFAM" id="SSF48726">
    <property type="entry name" value="Immunoglobulin"/>
    <property type="match status" value="1"/>
</dbReference>
<evidence type="ECO:0000256" key="2">
    <source>
        <dbReference type="ARBA" id="ARBA00023157"/>
    </source>
</evidence>
<keyword evidence="1" id="KW-0732">Signal</keyword>
<sequence length="202" mass="21800">MQGGNLQKTTSGTTSVAELFSRPEVRVHPLVVFEGDNFTVSCSVSSVVASRIKHSSLRFRLFRKGALLQHGPHYTATAGSAHDGAYVCQAEAKEIARNSTELTVNAKILPSRPIISVEGGVIIGRPFQVRCRINRGTRPITFTLMRGQRSLGSQEVNALSALFNVSAIRERLELAEFSCGAQNDPSRLAHSSPPLTATVIGE</sequence>
<dbReference type="EMBL" id="JBHFQA010000390">
    <property type="protein sequence ID" value="KAL2076409.1"/>
    <property type="molecule type" value="Genomic_DNA"/>
</dbReference>
<dbReference type="InterPro" id="IPR013783">
    <property type="entry name" value="Ig-like_fold"/>
</dbReference>